<dbReference type="Pfam" id="PF14542">
    <property type="entry name" value="Acetyltransf_CG"/>
    <property type="match status" value="1"/>
</dbReference>
<dbReference type="PROSITE" id="PS51729">
    <property type="entry name" value="GNAT_YJDJ"/>
    <property type="match status" value="1"/>
</dbReference>
<name>A0A0N5C9Z8_STREA</name>
<dbReference type="PANTHER" id="PTHR31435">
    <property type="entry name" value="PROTEIN NATD1"/>
    <property type="match status" value="1"/>
</dbReference>
<dbReference type="Proteomes" id="UP000046392">
    <property type="component" value="Unplaced"/>
</dbReference>
<evidence type="ECO:0000256" key="1">
    <source>
        <dbReference type="ARBA" id="ARBA00006233"/>
    </source>
</evidence>
<dbReference type="SUPFAM" id="SSF55729">
    <property type="entry name" value="Acyl-CoA N-acyltransferases (Nat)"/>
    <property type="match status" value="1"/>
</dbReference>
<dbReference type="PANTHER" id="PTHR31435:SF9">
    <property type="entry name" value="PROTEIN NATD1"/>
    <property type="match status" value="1"/>
</dbReference>
<accession>A0A0N5C9Z8</accession>
<evidence type="ECO:0000313" key="6">
    <source>
        <dbReference type="Proteomes" id="UP000046392"/>
    </source>
</evidence>
<evidence type="ECO:0000256" key="4">
    <source>
        <dbReference type="SAM" id="MobiDB-lite"/>
    </source>
</evidence>
<evidence type="ECO:0000256" key="2">
    <source>
        <dbReference type="ARBA" id="ARBA00020243"/>
    </source>
</evidence>
<dbReference type="InterPro" id="IPR031165">
    <property type="entry name" value="GNAT_YJDJ"/>
</dbReference>
<evidence type="ECO:0000259" key="5">
    <source>
        <dbReference type="PROSITE" id="PS51729"/>
    </source>
</evidence>
<dbReference type="InterPro" id="IPR045057">
    <property type="entry name" value="Gcn5-rel_NAT"/>
</dbReference>
<reference evidence="7" key="1">
    <citation type="submission" date="2017-02" db="UniProtKB">
        <authorList>
            <consortium name="WormBaseParasite"/>
        </authorList>
    </citation>
    <scope>IDENTIFICATION</scope>
</reference>
<evidence type="ECO:0000313" key="7">
    <source>
        <dbReference type="WBParaSite" id="SPAL_0001472400.1"/>
    </source>
</evidence>
<dbReference type="AlphaFoldDB" id="A0A0N5C9Z8"/>
<dbReference type="InterPro" id="IPR016181">
    <property type="entry name" value="Acyl_CoA_acyltransferase"/>
</dbReference>
<dbReference type="WBParaSite" id="SPAL_0001472400.1">
    <property type="protein sequence ID" value="SPAL_0001472400.1"/>
    <property type="gene ID" value="SPAL_0001472400"/>
</dbReference>
<feature type="domain" description="N-acetyltransferase" evidence="5">
    <location>
        <begin position="19"/>
        <end position="106"/>
    </location>
</feature>
<evidence type="ECO:0000256" key="3">
    <source>
        <dbReference type="ARBA" id="ARBA00031876"/>
    </source>
</evidence>
<comment type="similarity">
    <text evidence="1">Belongs to the NATD1 family.</text>
</comment>
<proteinExistence type="inferred from homology"/>
<protein>
    <recommendedName>
        <fullName evidence="2">Protein NATD1</fullName>
    </recommendedName>
    <alternativeName>
        <fullName evidence="3">N-acetyltransferase domain-containing protein 1</fullName>
    </alternativeName>
</protein>
<keyword evidence="6" id="KW-1185">Reference proteome</keyword>
<sequence>MDKSSNSDGWGRNVSNNIEHDSKNGKFFVKMNDGSMSLLEYNVSNDNIMNINHTETPPQWRGKGLAAALVLHAAGYALRKRMKINAICWYADKILSNQQQFKHLLK</sequence>
<dbReference type="STRING" id="174720.A0A0N5C9Z8"/>
<feature type="compositionally biased region" description="Polar residues" evidence="4">
    <location>
        <begin position="1"/>
        <end position="17"/>
    </location>
</feature>
<feature type="region of interest" description="Disordered" evidence="4">
    <location>
        <begin position="1"/>
        <end position="20"/>
    </location>
</feature>
<organism evidence="6 7">
    <name type="scientific">Strongyloides papillosus</name>
    <name type="common">Intestinal threadworm</name>
    <dbReference type="NCBI Taxonomy" id="174720"/>
    <lineage>
        <taxon>Eukaryota</taxon>
        <taxon>Metazoa</taxon>
        <taxon>Ecdysozoa</taxon>
        <taxon>Nematoda</taxon>
        <taxon>Chromadorea</taxon>
        <taxon>Rhabditida</taxon>
        <taxon>Tylenchina</taxon>
        <taxon>Panagrolaimomorpha</taxon>
        <taxon>Strongyloidoidea</taxon>
        <taxon>Strongyloididae</taxon>
        <taxon>Strongyloides</taxon>
    </lineage>
</organism>
<dbReference type="Gene3D" id="3.40.630.30">
    <property type="match status" value="1"/>
</dbReference>